<comment type="caution">
    <text evidence="2">The sequence shown here is derived from an EMBL/GenBank/DDBJ whole genome shotgun (WGS) entry which is preliminary data.</text>
</comment>
<protein>
    <submittedName>
        <fullName evidence="2">3-hydroxyacyl-CoA dehydrogenase NAD-binding domain-containing protein</fullName>
    </submittedName>
</protein>
<organism evidence="2 3">
    <name type="scientific">Halobium palmae</name>
    <dbReference type="NCBI Taxonomy" id="1776492"/>
    <lineage>
        <taxon>Archaea</taxon>
        <taxon>Methanobacteriati</taxon>
        <taxon>Methanobacteriota</taxon>
        <taxon>Stenosarchaea group</taxon>
        <taxon>Halobacteria</taxon>
        <taxon>Halobacteriales</taxon>
        <taxon>Haloferacaceae</taxon>
        <taxon>Halobium</taxon>
    </lineage>
</organism>
<sequence>MNVCVLGAGTMGHGIAQVSAMAGHDVTLRDVDEGLVESGVANVRENLAGGVERGIVVLPKSSSPEHVRQNFELFDWEMDEADVE</sequence>
<name>A0ABD5S4K3_9EURY</name>
<dbReference type="SUPFAM" id="SSF51430">
    <property type="entry name" value="NAD(P)-linked oxidoreductase"/>
    <property type="match status" value="1"/>
</dbReference>
<gene>
    <name evidence="2" type="ORF">ACFQE1_19240</name>
</gene>
<dbReference type="PANTHER" id="PTHR48075">
    <property type="entry name" value="3-HYDROXYACYL-COA DEHYDROGENASE FAMILY PROTEIN"/>
    <property type="match status" value="1"/>
</dbReference>
<dbReference type="Pfam" id="PF02737">
    <property type="entry name" value="3HCDH_N"/>
    <property type="match status" value="1"/>
</dbReference>
<accession>A0ABD5S4K3</accession>
<dbReference type="InterPro" id="IPR036812">
    <property type="entry name" value="NAD(P)_OxRdtase_dom_sf"/>
</dbReference>
<dbReference type="SUPFAM" id="SSF51735">
    <property type="entry name" value="NAD(P)-binding Rossmann-fold domains"/>
    <property type="match status" value="1"/>
</dbReference>
<dbReference type="Proteomes" id="UP001596328">
    <property type="component" value="Unassembled WGS sequence"/>
</dbReference>
<feature type="domain" description="3-hydroxyacyl-CoA dehydrogenase NAD binding" evidence="1">
    <location>
        <begin position="2"/>
        <end position="56"/>
    </location>
</feature>
<evidence type="ECO:0000259" key="1">
    <source>
        <dbReference type="Pfam" id="PF02737"/>
    </source>
</evidence>
<reference evidence="2 3" key="1">
    <citation type="journal article" date="2019" name="Int. J. Syst. Evol. Microbiol.">
        <title>The Global Catalogue of Microorganisms (GCM) 10K type strain sequencing project: providing services to taxonomists for standard genome sequencing and annotation.</title>
        <authorList>
            <consortium name="The Broad Institute Genomics Platform"/>
            <consortium name="The Broad Institute Genome Sequencing Center for Infectious Disease"/>
            <person name="Wu L."/>
            <person name="Ma J."/>
        </authorList>
    </citation>
    <scope>NUCLEOTIDE SEQUENCE [LARGE SCALE GENOMIC DNA]</scope>
    <source>
        <strain evidence="2 3">NBRC 111368</strain>
    </source>
</reference>
<proteinExistence type="predicted"/>
<dbReference type="Gene3D" id="3.40.50.720">
    <property type="entry name" value="NAD(P)-binding Rossmann-like Domain"/>
    <property type="match status" value="1"/>
</dbReference>
<dbReference type="EMBL" id="JBHSWU010001131">
    <property type="protein sequence ID" value="MFC6726460.1"/>
    <property type="molecule type" value="Genomic_DNA"/>
</dbReference>
<dbReference type="InterPro" id="IPR006176">
    <property type="entry name" value="3-OHacyl-CoA_DH_NAD-bd"/>
</dbReference>
<evidence type="ECO:0000313" key="3">
    <source>
        <dbReference type="Proteomes" id="UP001596328"/>
    </source>
</evidence>
<feature type="non-terminal residue" evidence="2">
    <location>
        <position position="84"/>
    </location>
</feature>
<dbReference type="AlphaFoldDB" id="A0ABD5S4K3"/>
<evidence type="ECO:0000313" key="2">
    <source>
        <dbReference type="EMBL" id="MFC6726460.1"/>
    </source>
</evidence>
<keyword evidence="3" id="KW-1185">Reference proteome</keyword>
<dbReference type="InterPro" id="IPR036291">
    <property type="entry name" value="NAD(P)-bd_dom_sf"/>
</dbReference>
<dbReference type="PANTHER" id="PTHR48075:SF5">
    <property type="entry name" value="3-HYDROXYBUTYRYL-COA DEHYDROGENASE"/>
    <property type="match status" value="1"/>
</dbReference>